<dbReference type="InterPro" id="IPR051799">
    <property type="entry name" value="NADH_flavin_oxidoreductase"/>
</dbReference>
<comment type="similarity">
    <text evidence="1">Belongs to the NADH:flavin oxidoreductase/NADH oxidase family.</text>
</comment>
<dbReference type="GO" id="GO:0016491">
    <property type="term" value="F:oxidoreductase activity"/>
    <property type="evidence" value="ECO:0007669"/>
    <property type="project" value="UniProtKB-KW"/>
</dbReference>
<gene>
    <name evidence="7" type="ORF">HMN09_00383200</name>
</gene>
<name>A0A8H6TJ73_MYCCL</name>
<dbReference type="EMBL" id="JACAZE010000004">
    <property type="protein sequence ID" value="KAF7318713.1"/>
    <property type="molecule type" value="Genomic_DNA"/>
</dbReference>
<keyword evidence="8" id="KW-1185">Reference proteome</keyword>
<evidence type="ECO:0000256" key="4">
    <source>
        <dbReference type="ARBA" id="ARBA00023002"/>
    </source>
</evidence>
<keyword evidence="4" id="KW-0560">Oxidoreductase</keyword>
<keyword evidence="5" id="KW-1133">Transmembrane helix</keyword>
<evidence type="ECO:0000256" key="1">
    <source>
        <dbReference type="ARBA" id="ARBA00005979"/>
    </source>
</evidence>
<keyword evidence="6" id="KW-0732">Signal</keyword>
<feature type="chain" id="PRO_5034120048" evidence="6">
    <location>
        <begin position="20"/>
        <end position="346"/>
    </location>
</feature>
<dbReference type="InterPro" id="IPR013785">
    <property type="entry name" value="Aldolase_TIM"/>
</dbReference>
<keyword evidence="5" id="KW-0812">Transmembrane</keyword>
<evidence type="ECO:0000313" key="8">
    <source>
        <dbReference type="Proteomes" id="UP000613580"/>
    </source>
</evidence>
<evidence type="ECO:0000256" key="6">
    <source>
        <dbReference type="SAM" id="SignalP"/>
    </source>
</evidence>
<dbReference type="Gene3D" id="3.20.20.70">
    <property type="entry name" value="Aldolase class I"/>
    <property type="match status" value="1"/>
</dbReference>
<proteinExistence type="inferred from homology"/>
<sequence>MFSFKFLVAFVALASVAVAAPSPDNDHGSVYTVTVEENTLVDYAPYFVTVTKVETFTASPSTSFAHPTGTFVTKAPAPPRTPRRMWIRDIEKAMAEFVRGAQLAEEVASNYMLLMDRRLNNIRLVVSPTFILGIKLNSTDSGVDALKHVQTIASWGRVDFIEVSGGDYESPDFLLEKSSRQALFADFSTHARESLASLPPEKRPLVLLTGGLSNPAQLRNALSAGHADLVGLGRTAVLCPDAPSRVRNNRPFPAQPTLDFHPLRARLPLPRIKLIGAGTTMAWYTVMLRRLAQGREVDFGMGPVGGLVWMWFWMGPDLPQTGFVMGVTYFGVLPSAVMLRLWVSRP</sequence>
<dbReference type="AlphaFoldDB" id="A0A8H6TJ73"/>
<evidence type="ECO:0000256" key="2">
    <source>
        <dbReference type="ARBA" id="ARBA00022630"/>
    </source>
</evidence>
<reference evidence="7" key="1">
    <citation type="submission" date="2020-05" db="EMBL/GenBank/DDBJ databases">
        <title>Mycena genomes resolve the evolution of fungal bioluminescence.</title>
        <authorList>
            <person name="Tsai I.J."/>
        </authorList>
    </citation>
    <scope>NUCLEOTIDE SEQUENCE</scope>
    <source>
        <strain evidence="7">110903Hualien_Pintung</strain>
    </source>
</reference>
<dbReference type="SUPFAM" id="SSF51395">
    <property type="entry name" value="FMN-linked oxidoreductases"/>
    <property type="match status" value="1"/>
</dbReference>
<dbReference type="PANTHER" id="PTHR43656:SF2">
    <property type="entry name" value="BINDING OXIDOREDUCTASE, PUTATIVE (AFU_ORTHOLOGUE AFUA_2G08260)-RELATED"/>
    <property type="match status" value="1"/>
</dbReference>
<dbReference type="Proteomes" id="UP000613580">
    <property type="component" value="Unassembled WGS sequence"/>
</dbReference>
<comment type="caution">
    <text evidence="7">The sequence shown here is derived from an EMBL/GenBank/DDBJ whole genome shotgun (WGS) entry which is preliminary data.</text>
</comment>
<evidence type="ECO:0000256" key="5">
    <source>
        <dbReference type="SAM" id="Phobius"/>
    </source>
</evidence>
<dbReference type="OrthoDB" id="1663137at2759"/>
<feature type="transmembrane region" description="Helical" evidence="5">
    <location>
        <begin position="322"/>
        <end position="343"/>
    </location>
</feature>
<organism evidence="7 8">
    <name type="scientific">Mycena chlorophos</name>
    <name type="common">Agaric fungus</name>
    <name type="synonym">Agaricus chlorophos</name>
    <dbReference type="NCBI Taxonomy" id="658473"/>
    <lineage>
        <taxon>Eukaryota</taxon>
        <taxon>Fungi</taxon>
        <taxon>Dikarya</taxon>
        <taxon>Basidiomycota</taxon>
        <taxon>Agaricomycotina</taxon>
        <taxon>Agaricomycetes</taxon>
        <taxon>Agaricomycetidae</taxon>
        <taxon>Agaricales</taxon>
        <taxon>Marasmiineae</taxon>
        <taxon>Mycenaceae</taxon>
        <taxon>Mycena</taxon>
    </lineage>
</organism>
<keyword evidence="5" id="KW-0472">Membrane</keyword>
<evidence type="ECO:0000256" key="3">
    <source>
        <dbReference type="ARBA" id="ARBA00022643"/>
    </source>
</evidence>
<keyword evidence="2" id="KW-0285">Flavoprotein</keyword>
<protein>
    <submittedName>
        <fullName evidence="7">FMN-linked oxidoreductase</fullName>
    </submittedName>
</protein>
<accession>A0A8H6TJ73</accession>
<dbReference type="PANTHER" id="PTHR43656">
    <property type="entry name" value="BINDING OXIDOREDUCTASE, PUTATIVE (AFU_ORTHOLOGUE AFUA_2G08260)-RELATED"/>
    <property type="match status" value="1"/>
</dbReference>
<feature type="signal peptide" evidence="6">
    <location>
        <begin position="1"/>
        <end position="19"/>
    </location>
</feature>
<evidence type="ECO:0000313" key="7">
    <source>
        <dbReference type="EMBL" id="KAF7318713.1"/>
    </source>
</evidence>
<keyword evidence="3" id="KW-0288">FMN</keyword>